<evidence type="ECO:0000313" key="1">
    <source>
        <dbReference type="EMBL" id="KAL0910050.1"/>
    </source>
</evidence>
<dbReference type="Proteomes" id="UP001552299">
    <property type="component" value="Unassembled WGS sequence"/>
</dbReference>
<gene>
    <name evidence="1" type="ORF">M5K25_020978</name>
</gene>
<reference evidence="1 2" key="1">
    <citation type="journal article" date="2024" name="Plant Biotechnol. J.">
        <title>Dendrobium thyrsiflorum genome and its molecular insights into genes involved in important horticultural traits.</title>
        <authorList>
            <person name="Chen B."/>
            <person name="Wang J.Y."/>
            <person name="Zheng P.J."/>
            <person name="Li K.L."/>
            <person name="Liang Y.M."/>
            <person name="Chen X.F."/>
            <person name="Zhang C."/>
            <person name="Zhao X."/>
            <person name="He X."/>
            <person name="Zhang G.Q."/>
            <person name="Liu Z.J."/>
            <person name="Xu Q."/>
        </authorList>
    </citation>
    <scope>NUCLEOTIDE SEQUENCE [LARGE SCALE GENOMIC DNA]</scope>
    <source>
        <strain evidence="1">GZMU011</strain>
    </source>
</reference>
<dbReference type="AlphaFoldDB" id="A0ABD0UB91"/>
<name>A0ABD0UB91_DENTH</name>
<proteinExistence type="predicted"/>
<keyword evidence="2" id="KW-1185">Reference proteome</keyword>
<accession>A0ABD0UB91</accession>
<comment type="caution">
    <text evidence="1">The sequence shown here is derived from an EMBL/GenBank/DDBJ whole genome shotgun (WGS) entry which is preliminary data.</text>
</comment>
<evidence type="ECO:0000313" key="2">
    <source>
        <dbReference type="Proteomes" id="UP001552299"/>
    </source>
</evidence>
<organism evidence="1 2">
    <name type="scientific">Dendrobium thyrsiflorum</name>
    <name type="common">Pinecone-like raceme dendrobium</name>
    <name type="synonym">Orchid</name>
    <dbReference type="NCBI Taxonomy" id="117978"/>
    <lineage>
        <taxon>Eukaryota</taxon>
        <taxon>Viridiplantae</taxon>
        <taxon>Streptophyta</taxon>
        <taxon>Embryophyta</taxon>
        <taxon>Tracheophyta</taxon>
        <taxon>Spermatophyta</taxon>
        <taxon>Magnoliopsida</taxon>
        <taxon>Liliopsida</taxon>
        <taxon>Asparagales</taxon>
        <taxon>Orchidaceae</taxon>
        <taxon>Epidendroideae</taxon>
        <taxon>Malaxideae</taxon>
        <taxon>Dendrobiinae</taxon>
        <taxon>Dendrobium</taxon>
    </lineage>
</organism>
<protein>
    <submittedName>
        <fullName evidence="1">Uncharacterized protein</fullName>
    </submittedName>
</protein>
<dbReference type="EMBL" id="JANQDX010000016">
    <property type="protein sequence ID" value="KAL0910050.1"/>
    <property type="molecule type" value="Genomic_DNA"/>
</dbReference>
<sequence>MGRGLTARAGNGAHLAALYKRASSVIVAFESVGATRVLADAHGLCSKDESLEPGRWCRDEGQAMCGRVGDGLTGLEAEPELGCCSSRRWRSSGNQWEIIFLGYSLWTTAKDLDCDQLELNVIIFRKSIASLAFQRDDSPTFTGDFSLLVEASRHILPLLVNFFALKGSIHRRFLKSRSPFTIKFGSLPASSPFRKNFWSLASYHAREKRVGAGSLAILQEGSKSCEVVWALMVCGEGTNVRFEEEWKEGAHVKGLVRGTGKSRWRMSKRLKHSSMKALQLKYWDGRKQEENRLRACLHWIERSIEEG</sequence>